<keyword evidence="5 9" id="KW-0560">Oxidoreductase</keyword>
<evidence type="ECO:0000313" key="12">
    <source>
        <dbReference type="Proteomes" id="UP000295252"/>
    </source>
</evidence>
<dbReference type="GO" id="GO:0004497">
    <property type="term" value="F:monooxygenase activity"/>
    <property type="evidence" value="ECO:0007669"/>
    <property type="project" value="UniProtKB-KW"/>
</dbReference>
<dbReference type="Pfam" id="PF00067">
    <property type="entry name" value="p450"/>
    <property type="match status" value="1"/>
</dbReference>
<evidence type="ECO:0000256" key="8">
    <source>
        <dbReference type="PIRSR" id="PIRSR602401-1"/>
    </source>
</evidence>
<dbReference type="Proteomes" id="UP000295252">
    <property type="component" value="Chromosome IV"/>
</dbReference>
<dbReference type="InterPro" id="IPR036396">
    <property type="entry name" value="Cyt_P450_sf"/>
</dbReference>
<evidence type="ECO:0000256" key="1">
    <source>
        <dbReference type="ARBA" id="ARBA00001971"/>
    </source>
</evidence>
<dbReference type="AlphaFoldDB" id="A0A068UJS2"/>
<evidence type="ECO:0008006" key="13">
    <source>
        <dbReference type="Google" id="ProtNLM"/>
    </source>
</evidence>
<feature type="binding site" description="axial binding residue" evidence="8">
    <location>
        <position position="455"/>
    </location>
    <ligand>
        <name>heme</name>
        <dbReference type="ChEBI" id="CHEBI:30413"/>
    </ligand>
    <ligandPart>
        <name>Fe</name>
        <dbReference type="ChEBI" id="CHEBI:18248"/>
    </ligandPart>
</feature>
<dbReference type="PANTHER" id="PTHR47950:SF49">
    <property type="entry name" value="CYTOCHROME P450"/>
    <property type="match status" value="1"/>
</dbReference>
<dbReference type="SUPFAM" id="SSF48264">
    <property type="entry name" value="Cytochrome P450"/>
    <property type="match status" value="1"/>
</dbReference>
<name>A0A068UJS2_COFCA</name>
<evidence type="ECO:0000313" key="11">
    <source>
        <dbReference type="EMBL" id="CDP08552.1"/>
    </source>
</evidence>
<dbReference type="InterPro" id="IPR017972">
    <property type="entry name" value="Cyt_P450_CS"/>
</dbReference>
<dbReference type="PhylomeDB" id="A0A068UJS2"/>
<dbReference type="EMBL" id="HG739118">
    <property type="protein sequence ID" value="CDP08552.1"/>
    <property type="molecule type" value="Genomic_DNA"/>
</dbReference>
<dbReference type="GO" id="GO:0005506">
    <property type="term" value="F:iron ion binding"/>
    <property type="evidence" value="ECO:0007669"/>
    <property type="project" value="InterPro"/>
</dbReference>
<dbReference type="GO" id="GO:0020037">
    <property type="term" value="F:heme binding"/>
    <property type="evidence" value="ECO:0007669"/>
    <property type="project" value="InterPro"/>
</dbReference>
<sequence>MDTIALEVTNSNQYLLYATLFMMPILLHAFSRCKANNSLHLPPGPRAWPIIGNILDLDGEKTHTCLANLAEIYGPLISLRLGSKLIVVASSPATAREILKTHDQALSGRLTLRISNVIPGVKSSMIVLSAECNQRWRFLRSTARTELFSCRALESHSKLRAEKVQNMLDFLGLKGGVVVAIVDVLYATIVNILTNTMMSKDIINLKDNVGELRKFSRSLVELAVPSMADIFPLVGALDFQAKRKARDYKERNEALWADTVSERRGKQDCGTSGADFLDVLIQQSFDDFRSHGIKSQYITCKNAHSLGIIHVQELFVTSDSVSTTLGWAMSELTKNQNAMLKLRDEITNAIGGTGLLSESQLAKLPYLQACIKETLRLHPPSPFLVPHCAVQSCKVMDYDIPKNSLVVVNAYAIGRDHKTWEDPLSFKPERFLGKNLDLKGTHYELLPFGAGRRNCIGYPLALKQIQLVLASLVHAFDWFLPSGMDPETLDMSDEFRVPMRRASPLLLILEKRNDLRIV</sequence>
<keyword evidence="10" id="KW-0812">Transmembrane</keyword>
<evidence type="ECO:0000256" key="4">
    <source>
        <dbReference type="ARBA" id="ARBA00022723"/>
    </source>
</evidence>
<dbReference type="STRING" id="49390.A0A068UJS2"/>
<feature type="transmembrane region" description="Helical" evidence="10">
    <location>
        <begin position="168"/>
        <end position="189"/>
    </location>
</feature>
<dbReference type="InParanoid" id="A0A068UJS2"/>
<keyword evidence="12" id="KW-1185">Reference proteome</keyword>
<dbReference type="Gene3D" id="1.10.630.10">
    <property type="entry name" value="Cytochrome P450"/>
    <property type="match status" value="1"/>
</dbReference>
<gene>
    <name evidence="11" type="ORF">GSCOC_T00027511001</name>
</gene>
<dbReference type="FunFam" id="1.10.630.10:FF:000126">
    <property type="entry name" value="Predicted protein"/>
    <property type="match status" value="1"/>
</dbReference>
<dbReference type="PANTHER" id="PTHR47950">
    <property type="entry name" value="CYTOCHROME P450, FAMILY 76, SUBFAMILY C, POLYPEPTIDE 5-RELATED"/>
    <property type="match status" value="1"/>
</dbReference>
<dbReference type="OrthoDB" id="1652605at2759"/>
<dbReference type="InterPro" id="IPR001128">
    <property type="entry name" value="Cyt_P450"/>
</dbReference>
<dbReference type="PRINTS" id="PR00463">
    <property type="entry name" value="EP450I"/>
</dbReference>
<proteinExistence type="inferred from homology"/>
<dbReference type="PRINTS" id="PR00385">
    <property type="entry name" value="P450"/>
</dbReference>
<dbReference type="Gramene" id="CDP08552">
    <property type="protein sequence ID" value="CDP08552"/>
    <property type="gene ID" value="GSCOC_T00027511001"/>
</dbReference>
<keyword evidence="10" id="KW-1133">Transmembrane helix</keyword>
<keyword evidence="10" id="KW-0472">Membrane</keyword>
<evidence type="ECO:0000256" key="5">
    <source>
        <dbReference type="ARBA" id="ARBA00023002"/>
    </source>
</evidence>
<dbReference type="PROSITE" id="PS00086">
    <property type="entry name" value="CYTOCHROME_P450"/>
    <property type="match status" value="1"/>
</dbReference>
<reference evidence="12" key="1">
    <citation type="journal article" date="2014" name="Science">
        <title>The coffee genome provides insight into the convergent evolution of caffeine biosynthesis.</title>
        <authorList>
            <person name="Denoeud F."/>
            <person name="Carretero-Paulet L."/>
            <person name="Dereeper A."/>
            <person name="Droc G."/>
            <person name="Guyot R."/>
            <person name="Pietrella M."/>
            <person name="Zheng C."/>
            <person name="Alberti A."/>
            <person name="Anthony F."/>
            <person name="Aprea G."/>
            <person name="Aury J.M."/>
            <person name="Bento P."/>
            <person name="Bernard M."/>
            <person name="Bocs S."/>
            <person name="Campa C."/>
            <person name="Cenci A."/>
            <person name="Combes M.C."/>
            <person name="Crouzillat D."/>
            <person name="Da Silva C."/>
            <person name="Daddiego L."/>
            <person name="De Bellis F."/>
            <person name="Dussert S."/>
            <person name="Garsmeur O."/>
            <person name="Gayraud T."/>
            <person name="Guignon V."/>
            <person name="Jahn K."/>
            <person name="Jamilloux V."/>
            <person name="Joet T."/>
            <person name="Labadie K."/>
            <person name="Lan T."/>
            <person name="Leclercq J."/>
            <person name="Lepelley M."/>
            <person name="Leroy T."/>
            <person name="Li L.T."/>
            <person name="Librado P."/>
            <person name="Lopez L."/>
            <person name="Munoz A."/>
            <person name="Noel B."/>
            <person name="Pallavicini A."/>
            <person name="Perrotta G."/>
            <person name="Poncet V."/>
            <person name="Pot D."/>
            <person name="Priyono X."/>
            <person name="Rigoreau M."/>
            <person name="Rouard M."/>
            <person name="Rozas J."/>
            <person name="Tranchant-Dubreuil C."/>
            <person name="VanBuren R."/>
            <person name="Zhang Q."/>
            <person name="Andrade A.C."/>
            <person name="Argout X."/>
            <person name="Bertrand B."/>
            <person name="de Kochko A."/>
            <person name="Graziosi G."/>
            <person name="Henry R.J."/>
            <person name="Jayarama X."/>
            <person name="Ming R."/>
            <person name="Nagai C."/>
            <person name="Rounsley S."/>
            <person name="Sankoff D."/>
            <person name="Giuliano G."/>
            <person name="Albert V.A."/>
            <person name="Wincker P."/>
            <person name="Lashermes P."/>
        </authorList>
    </citation>
    <scope>NUCLEOTIDE SEQUENCE [LARGE SCALE GENOMIC DNA]</scope>
    <source>
        <strain evidence="12">cv. DH200-94</strain>
    </source>
</reference>
<dbReference type="OMA" id="MNRGVIR"/>
<evidence type="ECO:0000256" key="7">
    <source>
        <dbReference type="ARBA" id="ARBA00023033"/>
    </source>
</evidence>
<feature type="transmembrane region" description="Helical" evidence="10">
    <location>
        <begin position="14"/>
        <end position="31"/>
    </location>
</feature>
<evidence type="ECO:0000256" key="6">
    <source>
        <dbReference type="ARBA" id="ARBA00023004"/>
    </source>
</evidence>
<dbReference type="GO" id="GO:0016705">
    <property type="term" value="F:oxidoreductase activity, acting on paired donors, with incorporation or reduction of molecular oxygen"/>
    <property type="evidence" value="ECO:0007669"/>
    <property type="project" value="InterPro"/>
</dbReference>
<comment type="cofactor">
    <cofactor evidence="1 8">
        <name>heme</name>
        <dbReference type="ChEBI" id="CHEBI:30413"/>
    </cofactor>
</comment>
<dbReference type="InterPro" id="IPR002401">
    <property type="entry name" value="Cyt_P450_E_grp-I"/>
</dbReference>
<protein>
    <recommendedName>
        <fullName evidence="13">Cytochrome P450</fullName>
    </recommendedName>
</protein>
<evidence type="ECO:0000256" key="2">
    <source>
        <dbReference type="ARBA" id="ARBA00010617"/>
    </source>
</evidence>
<evidence type="ECO:0000256" key="9">
    <source>
        <dbReference type="RuleBase" id="RU000461"/>
    </source>
</evidence>
<keyword evidence="4 8" id="KW-0479">Metal-binding</keyword>
<accession>A0A068UJS2</accession>
<evidence type="ECO:0000256" key="10">
    <source>
        <dbReference type="SAM" id="Phobius"/>
    </source>
</evidence>
<comment type="similarity">
    <text evidence="2 9">Belongs to the cytochrome P450 family.</text>
</comment>
<keyword evidence="7 9" id="KW-0503">Monooxygenase</keyword>
<keyword evidence="3 8" id="KW-0349">Heme</keyword>
<keyword evidence="6 8" id="KW-0408">Iron</keyword>
<organism evidence="11 12">
    <name type="scientific">Coffea canephora</name>
    <name type="common">Robusta coffee</name>
    <dbReference type="NCBI Taxonomy" id="49390"/>
    <lineage>
        <taxon>Eukaryota</taxon>
        <taxon>Viridiplantae</taxon>
        <taxon>Streptophyta</taxon>
        <taxon>Embryophyta</taxon>
        <taxon>Tracheophyta</taxon>
        <taxon>Spermatophyta</taxon>
        <taxon>Magnoliopsida</taxon>
        <taxon>eudicotyledons</taxon>
        <taxon>Gunneridae</taxon>
        <taxon>Pentapetalae</taxon>
        <taxon>asterids</taxon>
        <taxon>lamiids</taxon>
        <taxon>Gentianales</taxon>
        <taxon>Rubiaceae</taxon>
        <taxon>Ixoroideae</taxon>
        <taxon>Gardenieae complex</taxon>
        <taxon>Bertiereae - Coffeeae clade</taxon>
        <taxon>Coffeeae</taxon>
        <taxon>Coffea</taxon>
    </lineage>
</organism>
<evidence type="ECO:0000256" key="3">
    <source>
        <dbReference type="ARBA" id="ARBA00022617"/>
    </source>
</evidence>